<keyword evidence="2" id="KW-0378">Hydrolase</keyword>
<comment type="caution">
    <text evidence="2">The sequence shown here is derived from an EMBL/GenBank/DDBJ whole genome shotgun (WGS) entry which is preliminary data.</text>
</comment>
<name>A0A316M2J0_9CLOT</name>
<evidence type="ECO:0000313" key="3">
    <source>
        <dbReference type="Proteomes" id="UP000246114"/>
    </source>
</evidence>
<dbReference type="InterPro" id="IPR003615">
    <property type="entry name" value="HNH_nuc"/>
</dbReference>
<dbReference type="InterPro" id="IPR044925">
    <property type="entry name" value="His-Me_finger_sf"/>
</dbReference>
<feature type="domain" description="HNH nuclease" evidence="1">
    <location>
        <begin position="126"/>
        <end position="165"/>
    </location>
</feature>
<proteinExistence type="predicted"/>
<dbReference type="Gene3D" id="3.90.75.20">
    <property type="match status" value="1"/>
</dbReference>
<evidence type="ECO:0000259" key="1">
    <source>
        <dbReference type="Pfam" id="PF13392"/>
    </source>
</evidence>
<keyword evidence="2" id="KW-0540">Nuclease</keyword>
<dbReference type="EMBL" id="QAMZ01000053">
    <property type="protein sequence ID" value="PWL51788.1"/>
    <property type="molecule type" value="Genomic_DNA"/>
</dbReference>
<dbReference type="AlphaFoldDB" id="A0A316M2J0"/>
<dbReference type="SUPFAM" id="SSF54060">
    <property type="entry name" value="His-Me finger endonucleases"/>
    <property type="match status" value="1"/>
</dbReference>
<keyword evidence="2" id="KW-0255">Endonuclease</keyword>
<evidence type="ECO:0000313" key="2">
    <source>
        <dbReference type="EMBL" id="PWL51788.1"/>
    </source>
</evidence>
<protein>
    <submittedName>
        <fullName evidence="2">HNH endonuclease</fullName>
    </submittedName>
</protein>
<accession>A0A316M2J0</accession>
<dbReference type="Pfam" id="PF13392">
    <property type="entry name" value="HNH_3"/>
    <property type="match status" value="1"/>
</dbReference>
<dbReference type="RefSeq" id="WP_168972102.1">
    <property type="nucleotide sequence ID" value="NZ_JABAGG010000006.1"/>
</dbReference>
<gene>
    <name evidence="2" type="ORF">DBY38_12645</name>
</gene>
<reference evidence="2 3" key="1">
    <citation type="submission" date="2018-03" db="EMBL/GenBank/DDBJ databases">
        <title>The uncultured portion of the human microbiome is neutrally assembled.</title>
        <authorList>
            <person name="Jeraldo P."/>
            <person name="Boardman L."/>
            <person name="White B.A."/>
            <person name="Nelson H."/>
            <person name="Goldenfeld N."/>
            <person name="Chia N."/>
        </authorList>
    </citation>
    <scope>NUCLEOTIDE SEQUENCE [LARGE SCALE GENOMIC DNA]</scope>
    <source>
        <strain evidence="2">CIM:MAG 903</strain>
    </source>
</reference>
<sequence>MAREKGTVNKVFHQWTDEEKEYLRKITLGKHHREILELMNQKFKYQFNLMQIKGAINRYKLKTGFTGRYEKGNIPFNKNTKGLIGPNKTSFKKGQKPLNHRPVGSERITVDGYTEIKTSEPDKWELKHRLIYEKEKGKIPDDYAIVFADGNKQNLDINNLISVSRYQLLIMNQKKLIKDDADLTKTGAILANVLVKINERKRDI</sequence>
<dbReference type="GO" id="GO:0004519">
    <property type="term" value="F:endonuclease activity"/>
    <property type="evidence" value="ECO:0007669"/>
    <property type="project" value="UniProtKB-KW"/>
</dbReference>
<organism evidence="2 3">
    <name type="scientific">Clostridium cadaveris</name>
    <dbReference type="NCBI Taxonomy" id="1529"/>
    <lineage>
        <taxon>Bacteria</taxon>
        <taxon>Bacillati</taxon>
        <taxon>Bacillota</taxon>
        <taxon>Clostridia</taxon>
        <taxon>Eubacteriales</taxon>
        <taxon>Clostridiaceae</taxon>
        <taxon>Clostridium</taxon>
    </lineage>
</organism>
<dbReference type="Proteomes" id="UP000246114">
    <property type="component" value="Unassembled WGS sequence"/>
</dbReference>